<proteinExistence type="predicted"/>
<dbReference type="Proteomes" id="UP000004925">
    <property type="component" value="Unassembled WGS sequence"/>
</dbReference>
<dbReference type="AlphaFoldDB" id="A0A0M1VWH6"/>
<evidence type="ECO:0008006" key="3">
    <source>
        <dbReference type="Google" id="ProtNLM"/>
    </source>
</evidence>
<dbReference type="HOGENOM" id="CLU_1164539_0_0_0"/>
<organism evidence="1 2">
    <name type="scientific">Fusobacterium vincentii 4_1_13</name>
    <dbReference type="NCBI Taxonomy" id="469606"/>
    <lineage>
        <taxon>Bacteria</taxon>
        <taxon>Fusobacteriati</taxon>
        <taxon>Fusobacteriota</taxon>
        <taxon>Fusobacteriia</taxon>
        <taxon>Fusobacteriales</taxon>
        <taxon>Fusobacteriaceae</taxon>
        <taxon>Fusobacterium</taxon>
    </lineage>
</organism>
<name>A0A0M1VWH6_FUSVC</name>
<dbReference type="eggNOG" id="COG3210">
    <property type="taxonomic scope" value="Bacteria"/>
</dbReference>
<dbReference type="EMBL" id="ACDE02000023">
    <property type="protein sequence ID" value="EEO41063.1"/>
    <property type="molecule type" value="Genomic_DNA"/>
</dbReference>
<sequence>MDNAAEEAKKNGLAIGKALTKEQIAKLDKDIVWYEYQNVDGIQVLAPKVYLSQNTLKNLNTDTRSRITGLENTYVRTGNLENTGLIGGYGNTYVEAKEVNNRTLGNQLAEIRGNKTTIIAQNNINNIGARISGNESLNLVAINGDIVNKSTVEKVEFNNGEFDRSKLTRIDSVGEIVSNGNMYMLTNNYTSVGAVTQAKNANINVTNDINIKSQEVSGEQKFGKEVLKNLKFLKQMKL</sequence>
<accession>A0A0M1VWH6</accession>
<evidence type="ECO:0000313" key="1">
    <source>
        <dbReference type="EMBL" id="EEO41063.1"/>
    </source>
</evidence>
<protein>
    <recommendedName>
        <fullName evidence="3">Hemolysin</fullName>
    </recommendedName>
</protein>
<evidence type="ECO:0000313" key="2">
    <source>
        <dbReference type="Proteomes" id="UP000004925"/>
    </source>
</evidence>
<comment type="caution">
    <text evidence="1">The sequence shown here is derived from an EMBL/GenBank/DDBJ whole genome shotgun (WGS) entry which is preliminary data.</text>
</comment>
<reference evidence="1 2" key="1">
    <citation type="submission" date="2011-10" db="EMBL/GenBank/DDBJ databases">
        <title>The Genome Sequence of Fusobacterium sp. 4_1_13.</title>
        <authorList>
            <consortium name="The Broad Institute Genome Sequencing Platform"/>
            <person name="Earl A."/>
            <person name="Ward D."/>
            <person name="Feldgarden M."/>
            <person name="Gevers D."/>
            <person name="Strauss J."/>
            <person name="Ambrose C."/>
            <person name="Allen-Vercoe E."/>
            <person name="Young S.K."/>
            <person name="Zeng Q."/>
            <person name="Gargeya S."/>
            <person name="Fitzgerald M."/>
            <person name="Haas B."/>
            <person name="Abouelleil A."/>
            <person name="Alvarado L."/>
            <person name="Arachchi H.M."/>
            <person name="Berlin A."/>
            <person name="Brown A."/>
            <person name="Chapman S.B."/>
            <person name="Chen Z."/>
            <person name="Dunbar C."/>
            <person name="Freedman E."/>
            <person name="Gearin G."/>
            <person name="Goldberg J."/>
            <person name="Griggs A."/>
            <person name="Gujja S."/>
            <person name="Heiman D."/>
            <person name="Howarth C."/>
            <person name="Larson L."/>
            <person name="Lui A."/>
            <person name="MacDonald P.J."/>
            <person name="Montmayeur A."/>
            <person name="Murphy C."/>
            <person name="Neiman D."/>
            <person name="Pearson M."/>
            <person name="Priest M."/>
            <person name="Roberts A."/>
            <person name="Saif S."/>
            <person name="Shea T."/>
            <person name="Shenoy N."/>
            <person name="Sisk P."/>
            <person name="Stolte C."/>
            <person name="Sykes S."/>
            <person name="Wortman J."/>
            <person name="Nusbaum C."/>
            <person name="Birren B."/>
        </authorList>
    </citation>
    <scope>NUCLEOTIDE SEQUENCE [LARGE SCALE GENOMIC DNA]</scope>
    <source>
        <strain evidence="1 2">4_1_13</strain>
    </source>
</reference>
<gene>
    <name evidence="1" type="ORF">FSCG_01776</name>
</gene>